<sequence length="169" mass="18556">MNAAKKSPSRTVVGVSFQPDELKDLERQRAVLGVRDSGQPKFSLAGTVKLLWEKFGDEAVAVDAQQQVVAEADARVTQPLIDALDALATAWNRRAHQRQAIGVLNNQIAKFVNAQQFDDDPLSTENVERLILALQGIKRRLDDQSAAEREDDQLLAAVRALVDQAASRS</sequence>
<dbReference type="AlphaFoldDB" id="A0A7Z0ABF5"/>
<dbReference type="RefSeq" id="WP_179425194.1">
    <property type="nucleotide sequence ID" value="NZ_JACBZP010000001.1"/>
</dbReference>
<organism evidence="1 2">
    <name type="scientific">Spelaeicoccus albus</name>
    <dbReference type="NCBI Taxonomy" id="1280376"/>
    <lineage>
        <taxon>Bacteria</taxon>
        <taxon>Bacillati</taxon>
        <taxon>Actinomycetota</taxon>
        <taxon>Actinomycetes</taxon>
        <taxon>Micrococcales</taxon>
        <taxon>Brevibacteriaceae</taxon>
        <taxon>Spelaeicoccus</taxon>
    </lineage>
</organism>
<accession>A0A7Z0ABF5</accession>
<evidence type="ECO:0000313" key="1">
    <source>
        <dbReference type="EMBL" id="NYI66081.1"/>
    </source>
</evidence>
<comment type="caution">
    <text evidence="1">The sequence shown here is derived from an EMBL/GenBank/DDBJ whole genome shotgun (WGS) entry which is preliminary data.</text>
</comment>
<reference evidence="1 2" key="1">
    <citation type="submission" date="2020-07" db="EMBL/GenBank/DDBJ databases">
        <title>Sequencing the genomes of 1000 actinobacteria strains.</title>
        <authorList>
            <person name="Klenk H.-P."/>
        </authorList>
    </citation>
    <scope>NUCLEOTIDE SEQUENCE [LARGE SCALE GENOMIC DNA]</scope>
    <source>
        <strain evidence="1 2">DSM 26341</strain>
    </source>
</reference>
<dbReference type="EMBL" id="JACBZP010000001">
    <property type="protein sequence ID" value="NYI66081.1"/>
    <property type="molecule type" value="Genomic_DNA"/>
</dbReference>
<gene>
    <name evidence="1" type="ORF">BJY26_000387</name>
</gene>
<protein>
    <submittedName>
        <fullName evidence="1">Uncharacterized protein</fullName>
    </submittedName>
</protein>
<dbReference type="Proteomes" id="UP000539111">
    <property type="component" value="Unassembled WGS sequence"/>
</dbReference>
<keyword evidence="2" id="KW-1185">Reference proteome</keyword>
<proteinExistence type="predicted"/>
<name>A0A7Z0ABF5_9MICO</name>
<evidence type="ECO:0000313" key="2">
    <source>
        <dbReference type="Proteomes" id="UP000539111"/>
    </source>
</evidence>